<dbReference type="Pfam" id="PF03466">
    <property type="entry name" value="LysR_substrate"/>
    <property type="match status" value="1"/>
</dbReference>
<dbReference type="Pfam" id="PF00126">
    <property type="entry name" value="HTH_1"/>
    <property type="match status" value="1"/>
</dbReference>
<dbReference type="SUPFAM" id="SSF53850">
    <property type="entry name" value="Periplasmic binding protein-like II"/>
    <property type="match status" value="1"/>
</dbReference>
<dbReference type="InterPro" id="IPR036390">
    <property type="entry name" value="WH_DNA-bd_sf"/>
</dbReference>
<dbReference type="PANTHER" id="PTHR30419:SF2">
    <property type="entry name" value="LYSR FAMILY TRANSCRIPTIONAL REGULATOR"/>
    <property type="match status" value="1"/>
</dbReference>
<proteinExistence type="inferred from homology"/>
<comment type="similarity">
    <text evidence="1">Belongs to the LysR transcriptional regulatory family.</text>
</comment>
<reference evidence="6 7" key="1">
    <citation type="submission" date="2024-11" db="EMBL/GenBank/DDBJ databases">
        <title>Draft genome sequences of two bacteria associated to sugarcane roots in Colombia.</title>
        <authorList>
            <person name="Pardo-Diaz S."/>
            <person name="Masmela-Mendoza J."/>
            <person name="Delgadillo-Duran P."/>
            <person name="Bautista E.J."/>
            <person name="Rojas-Tapias D.F."/>
        </authorList>
    </citation>
    <scope>NUCLEOTIDE SEQUENCE [LARGE SCALE GENOMIC DNA]</scope>
    <source>
        <strain evidence="6 7">Ap18</strain>
    </source>
</reference>
<evidence type="ECO:0000313" key="7">
    <source>
        <dbReference type="Proteomes" id="UP001628281"/>
    </source>
</evidence>
<dbReference type="InterPro" id="IPR005119">
    <property type="entry name" value="LysR_subst-bd"/>
</dbReference>
<keyword evidence="3" id="KW-0238">DNA-binding</keyword>
<dbReference type="EMBL" id="JBJLSN010000002">
    <property type="protein sequence ID" value="MFL7899758.1"/>
    <property type="molecule type" value="Genomic_DNA"/>
</dbReference>
<evidence type="ECO:0000256" key="3">
    <source>
        <dbReference type="ARBA" id="ARBA00023125"/>
    </source>
</evidence>
<keyword evidence="7" id="KW-1185">Reference proteome</keyword>
<feature type="domain" description="HTH lysR-type" evidence="5">
    <location>
        <begin position="4"/>
        <end position="61"/>
    </location>
</feature>
<comment type="caution">
    <text evidence="6">The sequence shown here is derived from an EMBL/GenBank/DDBJ whole genome shotgun (WGS) entry which is preliminary data.</text>
</comment>
<dbReference type="Proteomes" id="UP001628281">
    <property type="component" value="Unassembled WGS sequence"/>
</dbReference>
<evidence type="ECO:0000259" key="5">
    <source>
        <dbReference type="PROSITE" id="PS50931"/>
    </source>
</evidence>
<dbReference type="PANTHER" id="PTHR30419">
    <property type="entry name" value="HTH-TYPE TRANSCRIPTIONAL REGULATOR YBHD"/>
    <property type="match status" value="1"/>
</dbReference>
<dbReference type="CDD" id="cd08421">
    <property type="entry name" value="PBP2_LTTR_like_1"/>
    <property type="match status" value="1"/>
</dbReference>
<keyword evidence="2" id="KW-0805">Transcription regulation</keyword>
<sequence length="301" mass="32788">MVRHDIQTLLLFLRVCETKSITRAAGQSNLALSAASRRVKLLEDGCGTALLHRLPYGVEPTPAGLAVLRYARGVLGMNQQLDAELADYRAGVRGSVRVFASSSALVQRLAGDLSAFARAFPSIRLELQERPSVEIVEALYQKETDIGIIVRGGDLWQLRTRTYAEDRLAIVVPSDHPLAHGGPVAFASVLKEELVTLDHATAVHRLVTDQARRSGQTPRVRVQVRSFEAMCQMVLHGLGLGILPELAAQPLVAAFGLTLLLLDEPWARRELAICTRAGDELDASAQRLIDFLVTCTRATGN</sequence>
<dbReference type="InterPro" id="IPR050950">
    <property type="entry name" value="HTH-type_LysR_regulators"/>
</dbReference>
<organism evidence="6 7">
    <name type="scientific">Azospirillum argentinense</name>
    <dbReference type="NCBI Taxonomy" id="2970906"/>
    <lineage>
        <taxon>Bacteria</taxon>
        <taxon>Pseudomonadati</taxon>
        <taxon>Pseudomonadota</taxon>
        <taxon>Alphaproteobacteria</taxon>
        <taxon>Rhodospirillales</taxon>
        <taxon>Azospirillaceae</taxon>
        <taxon>Azospirillum</taxon>
    </lineage>
</organism>
<evidence type="ECO:0000313" key="6">
    <source>
        <dbReference type="EMBL" id="MFL7899758.1"/>
    </source>
</evidence>
<evidence type="ECO:0000256" key="4">
    <source>
        <dbReference type="ARBA" id="ARBA00023163"/>
    </source>
</evidence>
<keyword evidence="4" id="KW-0804">Transcription</keyword>
<dbReference type="InterPro" id="IPR000847">
    <property type="entry name" value="LysR_HTH_N"/>
</dbReference>
<dbReference type="PROSITE" id="PS50931">
    <property type="entry name" value="HTH_LYSR"/>
    <property type="match status" value="1"/>
</dbReference>
<dbReference type="Gene3D" id="3.40.190.290">
    <property type="match status" value="1"/>
</dbReference>
<name>A0ABW8V0V0_9PROT</name>
<protein>
    <submittedName>
        <fullName evidence="6">LysR family transcriptional regulator</fullName>
    </submittedName>
</protein>
<dbReference type="Gene3D" id="1.10.10.10">
    <property type="entry name" value="Winged helix-like DNA-binding domain superfamily/Winged helix DNA-binding domain"/>
    <property type="match status" value="1"/>
</dbReference>
<dbReference type="InterPro" id="IPR036388">
    <property type="entry name" value="WH-like_DNA-bd_sf"/>
</dbReference>
<dbReference type="RefSeq" id="WP_407823308.1">
    <property type="nucleotide sequence ID" value="NZ_JBJLSN010000002.1"/>
</dbReference>
<evidence type="ECO:0000256" key="2">
    <source>
        <dbReference type="ARBA" id="ARBA00023015"/>
    </source>
</evidence>
<accession>A0ABW8V0V0</accession>
<gene>
    <name evidence="6" type="ORF">ACJ41P_01380</name>
</gene>
<evidence type="ECO:0000256" key="1">
    <source>
        <dbReference type="ARBA" id="ARBA00009437"/>
    </source>
</evidence>
<dbReference type="SUPFAM" id="SSF46785">
    <property type="entry name" value="Winged helix' DNA-binding domain"/>
    <property type="match status" value="1"/>
</dbReference>